<feature type="compositionally biased region" description="Polar residues" evidence="1">
    <location>
        <begin position="1"/>
        <end position="10"/>
    </location>
</feature>
<gene>
    <name evidence="2" type="ORF">BD626DRAFT_472644</name>
</gene>
<name>A0A550CW47_9AGAR</name>
<organism evidence="2 3">
    <name type="scientific">Schizophyllum amplum</name>
    <dbReference type="NCBI Taxonomy" id="97359"/>
    <lineage>
        <taxon>Eukaryota</taxon>
        <taxon>Fungi</taxon>
        <taxon>Dikarya</taxon>
        <taxon>Basidiomycota</taxon>
        <taxon>Agaricomycotina</taxon>
        <taxon>Agaricomycetes</taxon>
        <taxon>Agaricomycetidae</taxon>
        <taxon>Agaricales</taxon>
        <taxon>Schizophyllaceae</taxon>
        <taxon>Schizophyllum</taxon>
    </lineage>
</organism>
<comment type="caution">
    <text evidence="2">The sequence shown here is derived from an EMBL/GenBank/DDBJ whole genome shotgun (WGS) entry which is preliminary data.</text>
</comment>
<dbReference type="Proteomes" id="UP000320762">
    <property type="component" value="Unassembled WGS sequence"/>
</dbReference>
<dbReference type="AlphaFoldDB" id="A0A550CW47"/>
<protein>
    <submittedName>
        <fullName evidence="2">Uncharacterized protein</fullName>
    </submittedName>
</protein>
<evidence type="ECO:0000313" key="2">
    <source>
        <dbReference type="EMBL" id="TRM69018.1"/>
    </source>
</evidence>
<feature type="region of interest" description="Disordered" evidence="1">
    <location>
        <begin position="1"/>
        <end position="45"/>
    </location>
</feature>
<reference evidence="2 3" key="1">
    <citation type="journal article" date="2019" name="New Phytol.">
        <title>Comparative genomics reveals unique wood-decay strategies and fruiting body development in the Schizophyllaceae.</title>
        <authorList>
            <person name="Almasi E."/>
            <person name="Sahu N."/>
            <person name="Krizsan K."/>
            <person name="Balint B."/>
            <person name="Kovacs G.M."/>
            <person name="Kiss B."/>
            <person name="Cseklye J."/>
            <person name="Drula E."/>
            <person name="Henrissat B."/>
            <person name="Nagy I."/>
            <person name="Chovatia M."/>
            <person name="Adam C."/>
            <person name="LaButti K."/>
            <person name="Lipzen A."/>
            <person name="Riley R."/>
            <person name="Grigoriev I.V."/>
            <person name="Nagy L.G."/>
        </authorList>
    </citation>
    <scope>NUCLEOTIDE SEQUENCE [LARGE SCALE GENOMIC DNA]</scope>
    <source>
        <strain evidence="2 3">NL-1724</strain>
    </source>
</reference>
<dbReference type="OrthoDB" id="3217565at2759"/>
<proteinExistence type="predicted"/>
<evidence type="ECO:0000313" key="3">
    <source>
        <dbReference type="Proteomes" id="UP000320762"/>
    </source>
</evidence>
<evidence type="ECO:0000256" key="1">
    <source>
        <dbReference type="SAM" id="MobiDB-lite"/>
    </source>
</evidence>
<keyword evidence="3" id="KW-1185">Reference proteome</keyword>
<dbReference type="EMBL" id="VDMD01000001">
    <property type="protein sequence ID" value="TRM69018.1"/>
    <property type="molecule type" value="Genomic_DNA"/>
</dbReference>
<accession>A0A550CW47</accession>
<sequence>MAAVHQSSSIPLAARDTDSVSRTLAPASDRSAPSPPRNWQTCPRSGHQVLGYPLTEAIARRACQKICPMPDNPSAAAVKGHFGAMTDGVPWLLSEKIPAVPDRSTVVVYKDSARMDLGEVIILADNRGVDNVTRQPPEPAVVEMIADELQLEGAEREPRWFKCVY</sequence>